<gene>
    <name evidence="1" type="ORF">PVAND_010164</name>
</gene>
<organism evidence="1 2">
    <name type="scientific">Polypedilum vanderplanki</name>
    <name type="common">Sleeping chironomid midge</name>
    <dbReference type="NCBI Taxonomy" id="319348"/>
    <lineage>
        <taxon>Eukaryota</taxon>
        <taxon>Metazoa</taxon>
        <taxon>Ecdysozoa</taxon>
        <taxon>Arthropoda</taxon>
        <taxon>Hexapoda</taxon>
        <taxon>Insecta</taxon>
        <taxon>Pterygota</taxon>
        <taxon>Neoptera</taxon>
        <taxon>Endopterygota</taxon>
        <taxon>Diptera</taxon>
        <taxon>Nematocera</taxon>
        <taxon>Chironomoidea</taxon>
        <taxon>Chironomidae</taxon>
        <taxon>Chironominae</taxon>
        <taxon>Polypedilum</taxon>
        <taxon>Polypedilum</taxon>
    </lineage>
</organism>
<proteinExistence type="predicted"/>
<evidence type="ECO:0000313" key="1">
    <source>
        <dbReference type="EMBL" id="KAG5680670.1"/>
    </source>
</evidence>
<dbReference type="Proteomes" id="UP001107558">
    <property type="component" value="Chromosome 1"/>
</dbReference>
<evidence type="ECO:0000313" key="2">
    <source>
        <dbReference type="Proteomes" id="UP001107558"/>
    </source>
</evidence>
<reference evidence="1" key="1">
    <citation type="submission" date="2021-03" db="EMBL/GenBank/DDBJ databases">
        <title>Chromosome level genome of the anhydrobiotic midge Polypedilum vanderplanki.</title>
        <authorList>
            <person name="Yoshida Y."/>
            <person name="Kikawada T."/>
            <person name="Gusev O."/>
        </authorList>
    </citation>
    <scope>NUCLEOTIDE SEQUENCE</scope>
    <source>
        <strain evidence="1">NIAS01</strain>
        <tissue evidence="1">Whole body or cell culture</tissue>
    </source>
</reference>
<dbReference type="AlphaFoldDB" id="A0A9J6CGE1"/>
<protein>
    <submittedName>
        <fullName evidence="1">Uncharacterized protein</fullName>
    </submittedName>
</protein>
<name>A0A9J6CGE1_POLVA</name>
<sequence length="109" mass="12094">MISDCDQRRGSIKSLRSASLVSSLFESATSIIHPLAERLEPTSIDIEFDSPCLSERQRQTIFDSTQLSNVCRSSSTSFVVENCSPTTQPNSEQSTSRWFALTICLLALM</sequence>
<keyword evidence="2" id="KW-1185">Reference proteome</keyword>
<dbReference type="EMBL" id="JADBJN010000001">
    <property type="protein sequence ID" value="KAG5680670.1"/>
    <property type="molecule type" value="Genomic_DNA"/>
</dbReference>
<comment type="caution">
    <text evidence="1">The sequence shown here is derived from an EMBL/GenBank/DDBJ whole genome shotgun (WGS) entry which is preliminary data.</text>
</comment>
<accession>A0A9J6CGE1</accession>